<organism evidence="2 3">
    <name type="scientific">Geosmithia morbida</name>
    <dbReference type="NCBI Taxonomy" id="1094350"/>
    <lineage>
        <taxon>Eukaryota</taxon>
        <taxon>Fungi</taxon>
        <taxon>Dikarya</taxon>
        <taxon>Ascomycota</taxon>
        <taxon>Pezizomycotina</taxon>
        <taxon>Sordariomycetes</taxon>
        <taxon>Hypocreomycetidae</taxon>
        <taxon>Hypocreales</taxon>
        <taxon>Bionectriaceae</taxon>
        <taxon>Geosmithia</taxon>
    </lineage>
</organism>
<dbReference type="Proteomes" id="UP000749293">
    <property type="component" value="Unassembled WGS sequence"/>
</dbReference>
<evidence type="ECO:0000313" key="3">
    <source>
        <dbReference type="Proteomes" id="UP000749293"/>
    </source>
</evidence>
<feature type="region of interest" description="Disordered" evidence="1">
    <location>
        <begin position="23"/>
        <end position="50"/>
    </location>
</feature>
<sequence>MRWRGLSNRPRTRTAVSLVSHLLNPASPYGPRPSSSTSWPPSPTRGVSGRLDAVRVPLGRTGLEPPLLEPTFHLLGETYVPYEGLHTPGCGRAAPRLGRVGGVARDGAGAASPPEAQVPVRRRDNLPRGAGLRCNAENAVTAVAMSGRNFTFHKAVTAKEDASTSTSRRRARLSWTLPDGICLGADEAPFVAGSASDVQGTTNAGTRVV</sequence>
<protein>
    <submittedName>
        <fullName evidence="2">Uncharacterized protein</fullName>
    </submittedName>
</protein>
<evidence type="ECO:0000256" key="1">
    <source>
        <dbReference type="SAM" id="MobiDB-lite"/>
    </source>
</evidence>
<reference evidence="2" key="1">
    <citation type="submission" date="2020-03" db="EMBL/GenBank/DDBJ databases">
        <title>Site-based positive gene gene selection in Geosmithia morbida across the United States reveals a broad range of putative effectors and factors for local host and environmental adapation.</title>
        <authorList>
            <person name="Onufrak A."/>
            <person name="Murdoch R.W."/>
            <person name="Gazis R."/>
            <person name="Huff M."/>
            <person name="Staton M."/>
            <person name="Klingeman W."/>
            <person name="Hadziabdic D."/>
        </authorList>
    </citation>
    <scope>NUCLEOTIDE SEQUENCE</scope>
    <source>
        <strain evidence="2">1262</strain>
    </source>
</reference>
<comment type="caution">
    <text evidence="2">The sequence shown here is derived from an EMBL/GenBank/DDBJ whole genome shotgun (WGS) entry which is preliminary data.</text>
</comment>
<dbReference type="AlphaFoldDB" id="A0A9P4Z061"/>
<proteinExistence type="predicted"/>
<evidence type="ECO:0000313" key="2">
    <source>
        <dbReference type="EMBL" id="KAF4126276.1"/>
    </source>
</evidence>
<dbReference type="RefSeq" id="XP_035324928.1">
    <property type="nucleotide sequence ID" value="XM_035461998.1"/>
</dbReference>
<gene>
    <name evidence="2" type="ORF">GMORB2_0012</name>
</gene>
<dbReference type="EMBL" id="JAANYQ010000001">
    <property type="protein sequence ID" value="KAF4126276.1"/>
    <property type="molecule type" value="Genomic_DNA"/>
</dbReference>
<keyword evidence="3" id="KW-1185">Reference proteome</keyword>
<name>A0A9P4Z061_9HYPO</name>
<dbReference type="GeneID" id="55966242"/>
<accession>A0A9P4Z061</accession>
<dbReference type="OrthoDB" id="20198at2759"/>